<dbReference type="AlphaFoldDB" id="A0A0C1L5T0"/>
<name>A0A0C1L5T0_9BACT</name>
<proteinExistence type="predicted"/>
<dbReference type="STRING" id="1349421.OI18_08075"/>
<organism evidence="1 2">
    <name type="scientific">Flavihumibacter solisilvae</name>
    <dbReference type="NCBI Taxonomy" id="1349421"/>
    <lineage>
        <taxon>Bacteria</taxon>
        <taxon>Pseudomonadati</taxon>
        <taxon>Bacteroidota</taxon>
        <taxon>Chitinophagia</taxon>
        <taxon>Chitinophagales</taxon>
        <taxon>Chitinophagaceae</taxon>
        <taxon>Flavihumibacter</taxon>
    </lineage>
</organism>
<gene>
    <name evidence="1" type="ORF">OI18_08075</name>
</gene>
<dbReference type="Proteomes" id="UP000031408">
    <property type="component" value="Unassembled WGS sequence"/>
</dbReference>
<keyword evidence="2" id="KW-1185">Reference proteome</keyword>
<dbReference type="OrthoDB" id="671418at2"/>
<evidence type="ECO:0000313" key="2">
    <source>
        <dbReference type="Proteomes" id="UP000031408"/>
    </source>
</evidence>
<sequence>MDKDIRISHAEFNEQAMRIFFPLLREFRNEAKAIERNGSENIFQLLRARYVNVLKQRLERSAGSLLDQCKTAQSQGLLRNGFSERISYYLKEFTRNSESF</sequence>
<reference evidence="1 2" key="1">
    <citation type="submission" date="2014-11" db="EMBL/GenBank/DDBJ databases">
        <title>Genome sequence of Flavihumibacter solisilvae 3-3.</title>
        <authorList>
            <person name="Zhou G."/>
            <person name="Li M."/>
            <person name="Wang G."/>
        </authorList>
    </citation>
    <scope>NUCLEOTIDE SEQUENCE [LARGE SCALE GENOMIC DNA]</scope>
    <source>
        <strain evidence="1 2">3-3</strain>
    </source>
</reference>
<protein>
    <submittedName>
        <fullName evidence="1">Uncharacterized protein</fullName>
    </submittedName>
</protein>
<dbReference type="RefSeq" id="WP_039138851.1">
    <property type="nucleotide sequence ID" value="NZ_JSVC01000009.1"/>
</dbReference>
<accession>A0A0C1L5T0</accession>
<comment type="caution">
    <text evidence="1">The sequence shown here is derived from an EMBL/GenBank/DDBJ whole genome shotgun (WGS) entry which is preliminary data.</text>
</comment>
<dbReference type="EMBL" id="JSVC01000009">
    <property type="protein sequence ID" value="KIC94866.1"/>
    <property type="molecule type" value="Genomic_DNA"/>
</dbReference>
<evidence type="ECO:0000313" key="1">
    <source>
        <dbReference type="EMBL" id="KIC94866.1"/>
    </source>
</evidence>